<name>A0A7C4RV61_9BACT</name>
<sequence>MVKVIINGTETLYQASDFENFSDFLRKLIPEGQVLKTLKINGKDVPIGFVDELKGAKIDEDITIEMELVNAVGFLVETLKDVLGYIEHVKRLLPEVSKNLIMNSESGWKAIKDLADGISAMENLRTSTRQITKLTDEELNMVTNPSEVMEVLRNLLSALDSRDNLEVSDVVENKIPIVLNYYIEYFSKVLEALRTTN</sequence>
<dbReference type="EMBL" id="DSZY01000005">
    <property type="protein sequence ID" value="HGU39737.1"/>
    <property type="molecule type" value="Genomic_DNA"/>
</dbReference>
<proteinExistence type="predicted"/>
<evidence type="ECO:0000313" key="1">
    <source>
        <dbReference type="EMBL" id="HGU39737.1"/>
    </source>
</evidence>
<protein>
    <submittedName>
        <fullName evidence="1">Uncharacterized protein</fullName>
    </submittedName>
</protein>
<organism evidence="1">
    <name type="scientific">Fervidobacterium thailandense</name>
    <dbReference type="NCBI Taxonomy" id="1008305"/>
    <lineage>
        <taxon>Bacteria</taxon>
        <taxon>Thermotogati</taxon>
        <taxon>Thermotogota</taxon>
        <taxon>Thermotogae</taxon>
        <taxon>Thermotogales</taxon>
        <taxon>Fervidobacteriaceae</taxon>
        <taxon>Fervidobacterium</taxon>
    </lineage>
</organism>
<accession>A0A7C4RV61</accession>
<comment type="caution">
    <text evidence="1">The sequence shown here is derived from an EMBL/GenBank/DDBJ whole genome shotgun (WGS) entry which is preliminary data.</text>
</comment>
<gene>
    <name evidence="1" type="ORF">ENT77_00840</name>
</gene>
<dbReference type="AlphaFoldDB" id="A0A7C4RV61"/>
<reference evidence="1" key="1">
    <citation type="journal article" date="2020" name="mSystems">
        <title>Genome- and Community-Level Interaction Insights into Carbon Utilization and Element Cycling Functions of Hydrothermarchaeota in Hydrothermal Sediment.</title>
        <authorList>
            <person name="Zhou Z."/>
            <person name="Liu Y."/>
            <person name="Xu W."/>
            <person name="Pan J."/>
            <person name="Luo Z.H."/>
            <person name="Li M."/>
        </authorList>
    </citation>
    <scope>NUCLEOTIDE SEQUENCE [LARGE SCALE GENOMIC DNA]</scope>
    <source>
        <strain evidence="1">SpSt-609</strain>
    </source>
</reference>